<dbReference type="NCBIfam" id="TIGR04025">
    <property type="entry name" value="PPOX_FMN_DR2398"/>
    <property type="match status" value="1"/>
</dbReference>
<sequence length="202" mass="22287">MSEIKTIEQLKEIYAEPSARAKNKALPVLDVHAITLINNCHFAVLSTADSQGYIDLSPKGGEPGFVKVLDESTLLLPDSSGNNRIDSLKNIISNPKVGLLLMVNGIDEVLRIKGIASIHTDANLISACPDGSKDPKVVIKIVIESMYFHCAKAVMRGKLWSDDYKVNRSTLPSLAQIFKDQQKLESKALNQEEMLKYYQSSL</sequence>
<evidence type="ECO:0000313" key="2">
    <source>
        <dbReference type="EMBL" id="ARP18639.1"/>
    </source>
</evidence>
<dbReference type="PANTHER" id="PTHR42815:SF2">
    <property type="entry name" value="FAD-BINDING, PUTATIVE (AFU_ORTHOLOGUE AFUA_6G07600)-RELATED"/>
    <property type="match status" value="1"/>
</dbReference>
<dbReference type="InterPro" id="IPR024029">
    <property type="entry name" value="Pyridox_Oxase_FMN-dep"/>
</dbReference>
<feature type="domain" description="Pyridoxamine 5'-phosphate oxidase N-terminal" evidence="1">
    <location>
        <begin position="35"/>
        <end position="150"/>
    </location>
</feature>
<protein>
    <submittedName>
        <fullName evidence="2">Pyridoxamine 5'-phosphate oxidase</fullName>
    </submittedName>
</protein>
<dbReference type="InterPro" id="IPR011576">
    <property type="entry name" value="Pyridox_Oxase_N"/>
</dbReference>
<dbReference type="InterPro" id="IPR012349">
    <property type="entry name" value="Split_barrel_FMN-bd"/>
</dbReference>
<dbReference type="EMBL" id="CP017902">
    <property type="protein sequence ID" value="ARP18639.1"/>
    <property type="molecule type" value="Genomic_DNA"/>
</dbReference>
<organism evidence="2">
    <name type="scientific">Vibrio alginolyticus</name>
    <dbReference type="NCBI Taxonomy" id="663"/>
    <lineage>
        <taxon>Bacteria</taxon>
        <taxon>Pseudomonadati</taxon>
        <taxon>Pseudomonadota</taxon>
        <taxon>Gammaproteobacteria</taxon>
        <taxon>Vibrionales</taxon>
        <taxon>Vibrionaceae</taxon>
        <taxon>Vibrio</taxon>
    </lineage>
</organism>
<dbReference type="PANTHER" id="PTHR42815">
    <property type="entry name" value="FAD-BINDING, PUTATIVE (AFU_ORTHOLOGUE AFUA_6G07600)-RELATED"/>
    <property type="match status" value="1"/>
</dbReference>
<dbReference type="SUPFAM" id="SSF50475">
    <property type="entry name" value="FMN-binding split barrel"/>
    <property type="match status" value="1"/>
</dbReference>
<name>A0A1W6V0N9_VIBAL</name>
<dbReference type="Gene3D" id="2.30.110.10">
    <property type="entry name" value="Electron Transport, Fmn-binding Protein, Chain A"/>
    <property type="match status" value="1"/>
</dbReference>
<reference evidence="2" key="1">
    <citation type="submission" date="2016-10" db="EMBL/GenBank/DDBJ databases">
        <title>The High Quality Genome of Vibrio alginolyticus K01M1.</title>
        <authorList>
            <person name="Wendling C."/>
            <person name="Chibani C.M."/>
            <person name="Hertel R."/>
            <person name="Sproer C."/>
            <person name="Bunk B."/>
            <person name="Overmann J."/>
            <person name="Roth O."/>
            <person name="Liesegang H."/>
        </authorList>
    </citation>
    <scope>NUCLEOTIDE SEQUENCE</scope>
    <source>
        <strain evidence="2">K05K4</strain>
    </source>
</reference>
<gene>
    <name evidence="2" type="ORF">K05K4_18050</name>
</gene>
<dbReference type="RefSeq" id="WP_086046813.1">
    <property type="nucleotide sequence ID" value="NZ_CP017889.1"/>
</dbReference>
<dbReference type="AlphaFoldDB" id="A0A1W6V0N9"/>
<evidence type="ECO:0000259" key="1">
    <source>
        <dbReference type="Pfam" id="PF01243"/>
    </source>
</evidence>
<dbReference type="Pfam" id="PF01243">
    <property type="entry name" value="PNPOx_N"/>
    <property type="match status" value="1"/>
</dbReference>
<proteinExistence type="predicted"/>
<accession>A0A1W6V0N9</accession>